<keyword evidence="1" id="KW-1133">Transmembrane helix</keyword>
<dbReference type="PANTHER" id="PTHR38446">
    <property type="entry name" value="BLL0914 PROTEIN"/>
    <property type="match status" value="1"/>
</dbReference>
<organism evidence="2 3">
    <name type="scientific">Pseudolactococcus piscium MKFS47</name>
    <dbReference type="NCBI Taxonomy" id="297352"/>
    <lineage>
        <taxon>Bacteria</taxon>
        <taxon>Bacillati</taxon>
        <taxon>Bacillota</taxon>
        <taxon>Bacilli</taxon>
        <taxon>Lactobacillales</taxon>
        <taxon>Streptococcaceae</taxon>
        <taxon>Pseudolactococcus</taxon>
    </lineage>
</organism>
<dbReference type="PANTHER" id="PTHR38446:SF1">
    <property type="entry name" value="BLL0914 PROTEIN"/>
    <property type="match status" value="1"/>
</dbReference>
<dbReference type="Proteomes" id="UP000033166">
    <property type="component" value="Chromosome I"/>
</dbReference>
<keyword evidence="1" id="KW-0472">Membrane</keyword>
<sequence length="119" mass="13169">MSLLSMILSTLVALEFFYIMYLESIATTSEATGKVFNMAQEELKRESVTALFKNQGIYNGLIGIGLLYANFFSSASMEINRLILIYIILVALYGSFTSNKKIILTQGGLAILALISTFF</sequence>
<protein>
    <submittedName>
        <fullName evidence="2">Putative membrane protein YpaA</fullName>
    </submittedName>
</protein>
<dbReference type="KEGG" id="lpk:LACPI_0238"/>
<dbReference type="Pfam" id="PF06993">
    <property type="entry name" value="DUF1304"/>
    <property type="match status" value="1"/>
</dbReference>
<name>A0A0D6DUJ4_9LACT</name>
<accession>A0A0D6DUJ4</accession>
<dbReference type="InterPro" id="IPR009732">
    <property type="entry name" value="DUF1304"/>
</dbReference>
<reference evidence="3" key="1">
    <citation type="submission" date="2015-01" db="EMBL/GenBank/DDBJ databases">
        <authorList>
            <person name="Andreevskaya M."/>
        </authorList>
    </citation>
    <scope>NUCLEOTIDE SEQUENCE [LARGE SCALE GENOMIC DNA]</scope>
    <source>
        <strain evidence="3">MKFS47</strain>
    </source>
</reference>
<dbReference type="STRING" id="1364.LP2241_10216"/>
<keyword evidence="1" id="KW-0812">Transmembrane</keyword>
<feature type="transmembrane region" description="Helical" evidence="1">
    <location>
        <begin position="79"/>
        <end position="96"/>
    </location>
</feature>
<evidence type="ECO:0000313" key="3">
    <source>
        <dbReference type="Proteomes" id="UP000033166"/>
    </source>
</evidence>
<dbReference type="GeneID" id="71636886"/>
<dbReference type="HOGENOM" id="CLU_129819_2_1_9"/>
<feature type="transmembrane region" description="Helical" evidence="1">
    <location>
        <begin position="55"/>
        <end position="72"/>
    </location>
</feature>
<gene>
    <name evidence="2" type="primary">ypaA</name>
    <name evidence="2" type="ORF">LACPI_0238</name>
</gene>
<dbReference type="RefSeq" id="WP_047914722.1">
    <property type="nucleotide sequence ID" value="NZ_LN774769.1"/>
</dbReference>
<dbReference type="AlphaFoldDB" id="A0A0D6DUJ4"/>
<proteinExistence type="predicted"/>
<evidence type="ECO:0000313" key="2">
    <source>
        <dbReference type="EMBL" id="CEN27438.1"/>
    </source>
</evidence>
<dbReference type="EMBL" id="LN774769">
    <property type="protein sequence ID" value="CEN27438.1"/>
    <property type="molecule type" value="Genomic_DNA"/>
</dbReference>
<evidence type="ECO:0000256" key="1">
    <source>
        <dbReference type="SAM" id="Phobius"/>
    </source>
</evidence>